<accession>A0A3B0ZR08</accession>
<dbReference type="InterPro" id="IPR007543">
    <property type="entry name" value="LptD_C"/>
</dbReference>
<sequence>DKHLRGRAETLYLEGSEQMRLQSTLFTTCDEGNEFWRLKAARLWLDQAGNVGIAHHARLELLSVPVFYTPYLSFPLAGRKTGFLLPTIGESSRSGDEFSLPWYLNIAPDKDATLTPKYMSKRGVLWDGEFRYLTARSRGDITLAYLSGDKVFGEDRRAISFNHRGDPAPGWRTSLRYRRVSDGEYLNDFGNQLNVTSITHLESRADVGYRDTYWGATLMVQKYQTLDLSRSLTSRPYARLPQIKLDMSTLRIGGGFELDARAELVRFDREGGVIGNRIDVQPSISLPMESAAAFLTPRLGFRHTRYSLQRSAPDGDASPLRNLPLFSVDSGLFFERNLRGDGRATLQTLEPRLFYLYVPYVDQSELIVDENGASRVFDSSRPLLSIGQMFRDNRFNGADRMGDANQLSAVLTSRFLDKGGRELARASLGRIFYFSDREVTLPGKVVETQSASNWLGEVSTHWTSSLSGRLNLEWDALESETARGNASVRYRPGPRSALNLGYRFERDRLEQTDISLMWPLWKGLSVLGRQRYSLQDSVLLESVAGFEYESCCWIFRALKRRYRVNVSEEQLSDTFWFQLELKGLSSVGRDVESLLERDILAR</sequence>
<reference evidence="2" key="1">
    <citation type="submission" date="2018-06" db="EMBL/GenBank/DDBJ databases">
        <authorList>
            <person name="Zhirakovskaya E."/>
        </authorList>
    </citation>
    <scope>NUCLEOTIDE SEQUENCE</scope>
</reference>
<dbReference type="InterPro" id="IPR050218">
    <property type="entry name" value="LptD"/>
</dbReference>
<evidence type="ECO:0000259" key="1">
    <source>
        <dbReference type="Pfam" id="PF04453"/>
    </source>
</evidence>
<dbReference type="GO" id="GO:0015920">
    <property type="term" value="P:lipopolysaccharide transport"/>
    <property type="evidence" value="ECO:0007669"/>
    <property type="project" value="InterPro"/>
</dbReference>
<dbReference type="GO" id="GO:0043165">
    <property type="term" value="P:Gram-negative-bacterium-type cell outer membrane assembly"/>
    <property type="evidence" value="ECO:0007669"/>
    <property type="project" value="InterPro"/>
</dbReference>
<dbReference type="GO" id="GO:0009279">
    <property type="term" value="C:cell outer membrane"/>
    <property type="evidence" value="ECO:0007669"/>
    <property type="project" value="InterPro"/>
</dbReference>
<evidence type="ECO:0000313" key="2">
    <source>
        <dbReference type="EMBL" id="VAW95918.1"/>
    </source>
</evidence>
<proteinExistence type="inferred from homology"/>
<name>A0A3B0ZR08_9ZZZZ</name>
<organism evidence="2">
    <name type="scientific">hydrothermal vent metagenome</name>
    <dbReference type="NCBI Taxonomy" id="652676"/>
    <lineage>
        <taxon>unclassified sequences</taxon>
        <taxon>metagenomes</taxon>
        <taxon>ecological metagenomes</taxon>
    </lineage>
</organism>
<dbReference type="PANTHER" id="PTHR30189">
    <property type="entry name" value="LPS-ASSEMBLY PROTEIN"/>
    <property type="match status" value="1"/>
</dbReference>
<dbReference type="EMBL" id="UOFU01000085">
    <property type="protein sequence ID" value="VAW95918.1"/>
    <property type="molecule type" value="Genomic_DNA"/>
</dbReference>
<dbReference type="Pfam" id="PF04453">
    <property type="entry name" value="LptD"/>
    <property type="match status" value="1"/>
</dbReference>
<dbReference type="InterPro" id="IPR020889">
    <property type="entry name" value="LipoPS_assembly_LptD"/>
</dbReference>
<dbReference type="HAMAP" id="MF_01411">
    <property type="entry name" value="LPS_assembly_LptD"/>
    <property type="match status" value="1"/>
</dbReference>
<protein>
    <submittedName>
        <fullName evidence="2">LPS-assembly protein LptD @ Organic solvent tolerance protein</fullName>
    </submittedName>
</protein>
<feature type="non-terminal residue" evidence="2">
    <location>
        <position position="1"/>
    </location>
</feature>
<dbReference type="GO" id="GO:1990351">
    <property type="term" value="C:transporter complex"/>
    <property type="evidence" value="ECO:0007669"/>
    <property type="project" value="TreeGrafter"/>
</dbReference>
<dbReference type="AlphaFoldDB" id="A0A3B0ZR08"/>
<gene>
    <name evidence="2" type="ORF">MNBD_GAMMA20-10</name>
</gene>
<dbReference type="PANTHER" id="PTHR30189:SF1">
    <property type="entry name" value="LPS-ASSEMBLY PROTEIN LPTD"/>
    <property type="match status" value="1"/>
</dbReference>
<feature type="domain" description="LptD C-terminal" evidence="1">
    <location>
        <begin position="155"/>
        <end position="520"/>
    </location>
</feature>